<dbReference type="Proteomes" id="UP000649617">
    <property type="component" value="Unassembled WGS sequence"/>
</dbReference>
<reference evidence="1" key="1">
    <citation type="submission" date="2021-02" db="EMBL/GenBank/DDBJ databases">
        <authorList>
            <person name="Dougan E. K."/>
            <person name="Rhodes N."/>
            <person name="Thang M."/>
            <person name="Chan C."/>
        </authorList>
    </citation>
    <scope>NUCLEOTIDE SEQUENCE</scope>
</reference>
<sequence>VGCWVCFRAKVNTAFGRCTVQAKQVSNLLTHATGKKHQDALQKLSLQDSQGQGDGQAAEPDSGIVHSICSGLALQVPRMDTWISVLNSLLSRASFLAPTDKAANIGSALLSPEADSSGTVSKKILQCLRFPLDQQDMWHLKHAVAGSIALDHGEGFLIVHARVLSPRGIYDTLLGIDCGGGKNDSNSDNNNLDASRQILEALKRVLARAVTSRSDSRRSNLYVADNEQPNQDVLKHFTSKILSMVADGGPCEQRALYESSPLCASLNPGGHCREALFPSACLISRDRSHRLRSVDKLFWKRLPDTFDRFLRSLLTGKKSLASFLESSDKFSHAFMHKQSQNKAVAQQDDVVSSASFVGLIKSLAYADHRFDSRKRPLFRLFRLFVTVLDLLEEIAGEEGQWDRDDRKIAVNLLAQLGGDTGFCTCVSAAVVADTMILGWPMLKVCDQDASDYALAAPMAAETLATMKHMLHDGGIWLPQAKDTLTHTVLSAIRDRAVFVGRGGKQCHQISIRWPAPDSQARSQPIKAARELLGGMLVWTLQAVRFYAIFEAFFKSHFPGYEEANLLGAFNLTVEMALSDRQRLFLALCERLGLSGSAAWQSIIGNGTTTGLLQQARYWSSEAGLLVAEQEDQSKLTCHLPQSLHQRAWLRTWQGARKNASHTAAMKAIEFYLSSLAGTGTVERSVNLMGTLLARRGGLHERTVEAMMKILLQDERGRRTTRLDPRQLLTKEGPRKTAGQAVVLRPASAYLLRCQKMYASWYGERASKARSLEVPTLQEIAVEQAKAKKPRLYCAKPQHANSEKAQLEAHAASCKAAIAAVKTDVVPDTMTVLGQPLGIVPSGASHDGLMSSMAEEAWEMRKRRVKAVVKQAEVAEKRAQAQIVAIPGQPAAFVDSKGNRMLPKSDTKALPEKVPEMPFRPVVIIRKGTEAAQAWVPKPVIIGTFPGKADVVLVPSVTSSSAEALLARLEGARLIDLENRCTHFKGTMHKQRYLFYIQSDFARAYPKHTHVLEQCSLRSSLMKTGGVKTPRLMVERGALPEELKWPDRSFQLVCSLTEGGKRELDLEGLLQICSRSYGPLPSGASCS</sequence>
<organism evidence="1 2">
    <name type="scientific">Symbiodinium pilosum</name>
    <name type="common">Dinoflagellate</name>
    <dbReference type="NCBI Taxonomy" id="2952"/>
    <lineage>
        <taxon>Eukaryota</taxon>
        <taxon>Sar</taxon>
        <taxon>Alveolata</taxon>
        <taxon>Dinophyceae</taxon>
        <taxon>Suessiales</taxon>
        <taxon>Symbiodiniaceae</taxon>
        <taxon>Symbiodinium</taxon>
    </lineage>
</organism>
<dbReference type="AlphaFoldDB" id="A0A812UEG7"/>
<comment type="caution">
    <text evidence="1">The sequence shown here is derived from an EMBL/GenBank/DDBJ whole genome shotgun (WGS) entry which is preliminary data.</text>
</comment>
<dbReference type="EMBL" id="CAJNIZ010037502">
    <property type="protein sequence ID" value="CAE7571573.1"/>
    <property type="molecule type" value="Genomic_DNA"/>
</dbReference>
<accession>A0A812UEG7</accession>
<feature type="non-terminal residue" evidence="1">
    <location>
        <position position="1086"/>
    </location>
</feature>
<protein>
    <submittedName>
        <fullName evidence="1">Uncharacterized protein</fullName>
    </submittedName>
</protein>
<name>A0A812UEG7_SYMPI</name>
<evidence type="ECO:0000313" key="1">
    <source>
        <dbReference type="EMBL" id="CAE7571573.1"/>
    </source>
</evidence>
<dbReference type="OrthoDB" id="426430at2759"/>
<evidence type="ECO:0000313" key="2">
    <source>
        <dbReference type="Proteomes" id="UP000649617"/>
    </source>
</evidence>
<gene>
    <name evidence="1" type="ORF">SPIL2461_LOCUS15389</name>
</gene>
<keyword evidence="2" id="KW-1185">Reference proteome</keyword>
<proteinExistence type="predicted"/>